<evidence type="ECO:0000256" key="3">
    <source>
        <dbReference type="ARBA" id="ARBA00023004"/>
    </source>
</evidence>
<evidence type="ECO:0000256" key="2">
    <source>
        <dbReference type="ARBA" id="ARBA00022723"/>
    </source>
</evidence>
<gene>
    <name evidence="6" type="ORF">EZJ44_03725</name>
</gene>
<reference evidence="6 7" key="1">
    <citation type="submission" date="2019-02" db="EMBL/GenBank/DDBJ databases">
        <title>Arcanobacterium bovis sp. nov., isolated from the milk of a cow with mastitis.</title>
        <authorList>
            <person name="Sammra O."/>
            <person name="Foster G."/>
            <person name="Hassan A."/>
            <person name="Alssahen M."/>
            <person name="Laemmler C."/>
            <person name="Borowiak M."/>
            <person name="Malorny B."/>
            <person name="Abdulmawjood A."/>
        </authorList>
    </citation>
    <scope>NUCLEOTIDE SEQUENCE [LARGE SCALE GENOMIC DNA]</scope>
    <source>
        <strain evidence="6 7">C605018/01/1</strain>
    </source>
</reference>
<dbReference type="PANTHER" id="PTHR21496">
    <property type="entry name" value="FERREDOXIN-RELATED"/>
    <property type="match status" value="1"/>
</dbReference>
<dbReference type="GO" id="GO:0051537">
    <property type="term" value="F:2 iron, 2 sulfur cluster binding"/>
    <property type="evidence" value="ECO:0007669"/>
    <property type="project" value="UniProtKB-KW"/>
</dbReference>
<evidence type="ECO:0000313" key="7">
    <source>
        <dbReference type="Proteomes" id="UP000293036"/>
    </source>
</evidence>
<dbReference type="OrthoDB" id="147178at2"/>
<protein>
    <submittedName>
        <fullName evidence="6">Non-heme iron oxygenase ferredoxin subunit</fullName>
    </submittedName>
</protein>
<keyword evidence="3" id="KW-0408">Iron</keyword>
<dbReference type="Pfam" id="PF00355">
    <property type="entry name" value="Rieske"/>
    <property type="match status" value="1"/>
</dbReference>
<keyword evidence="1" id="KW-0001">2Fe-2S</keyword>
<evidence type="ECO:0000313" key="6">
    <source>
        <dbReference type="EMBL" id="TBW23007.1"/>
    </source>
</evidence>
<dbReference type="RefSeq" id="WP_131280240.1">
    <property type="nucleotide sequence ID" value="NZ_JBHSLR010000009.1"/>
</dbReference>
<dbReference type="Proteomes" id="UP000293036">
    <property type="component" value="Unassembled WGS sequence"/>
</dbReference>
<sequence>MTEHLVCDTAAVAPGDVAPFTVTKADGETVNIAVIHTENDRWFAVIDRCSHGRFKLSEGDVDGNCIECTRHGSAFDLETGNPLNPPASIPIQTFPVRLAGDAVYVSLASN</sequence>
<dbReference type="PANTHER" id="PTHR21496:SF23">
    <property type="entry name" value="3-PHENYLPROPIONATE_CINNAMIC ACID DIOXYGENASE FERREDOXIN SUBUNIT"/>
    <property type="match status" value="1"/>
</dbReference>
<comment type="caution">
    <text evidence="6">The sequence shown here is derived from an EMBL/GenBank/DDBJ whole genome shotgun (WGS) entry which is preliminary data.</text>
</comment>
<accession>A0A4Q9V333</accession>
<proteinExistence type="predicted"/>
<organism evidence="6 7">
    <name type="scientific">Arcanobacterium bovis</name>
    <dbReference type="NCBI Taxonomy" id="2529275"/>
    <lineage>
        <taxon>Bacteria</taxon>
        <taxon>Bacillati</taxon>
        <taxon>Actinomycetota</taxon>
        <taxon>Actinomycetes</taxon>
        <taxon>Actinomycetales</taxon>
        <taxon>Actinomycetaceae</taxon>
        <taxon>Arcanobacterium</taxon>
    </lineage>
</organism>
<feature type="domain" description="Rieske" evidence="5">
    <location>
        <begin position="9"/>
        <end position="105"/>
    </location>
</feature>
<keyword evidence="2" id="KW-0479">Metal-binding</keyword>
<dbReference type="GO" id="GO:0046872">
    <property type="term" value="F:metal ion binding"/>
    <property type="evidence" value="ECO:0007669"/>
    <property type="project" value="UniProtKB-KW"/>
</dbReference>
<dbReference type="PROSITE" id="PS51296">
    <property type="entry name" value="RIESKE"/>
    <property type="match status" value="1"/>
</dbReference>
<evidence type="ECO:0000256" key="4">
    <source>
        <dbReference type="ARBA" id="ARBA00023014"/>
    </source>
</evidence>
<dbReference type="EMBL" id="SJDT01000002">
    <property type="protein sequence ID" value="TBW23007.1"/>
    <property type="molecule type" value="Genomic_DNA"/>
</dbReference>
<evidence type="ECO:0000256" key="1">
    <source>
        <dbReference type="ARBA" id="ARBA00022714"/>
    </source>
</evidence>
<dbReference type="AlphaFoldDB" id="A0A4Q9V333"/>
<dbReference type="SUPFAM" id="SSF50022">
    <property type="entry name" value="ISP domain"/>
    <property type="match status" value="1"/>
</dbReference>
<evidence type="ECO:0000259" key="5">
    <source>
        <dbReference type="PROSITE" id="PS51296"/>
    </source>
</evidence>
<dbReference type="GO" id="GO:0016705">
    <property type="term" value="F:oxidoreductase activity, acting on paired donors, with incorporation or reduction of molecular oxygen"/>
    <property type="evidence" value="ECO:0007669"/>
    <property type="project" value="UniProtKB-ARBA"/>
</dbReference>
<keyword evidence="7" id="KW-1185">Reference proteome</keyword>
<name>A0A4Q9V333_9ACTO</name>
<dbReference type="InterPro" id="IPR017941">
    <property type="entry name" value="Rieske_2Fe-2S"/>
</dbReference>
<dbReference type="GO" id="GO:0004497">
    <property type="term" value="F:monooxygenase activity"/>
    <property type="evidence" value="ECO:0007669"/>
    <property type="project" value="UniProtKB-ARBA"/>
</dbReference>
<dbReference type="CDD" id="cd03528">
    <property type="entry name" value="Rieske_RO_ferredoxin"/>
    <property type="match status" value="1"/>
</dbReference>
<keyword evidence="4" id="KW-0411">Iron-sulfur</keyword>
<dbReference type="InterPro" id="IPR036922">
    <property type="entry name" value="Rieske_2Fe-2S_sf"/>
</dbReference>
<dbReference type="Gene3D" id="2.102.10.10">
    <property type="entry name" value="Rieske [2Fe-2S] iron-sulphur domain"/>
    <property type="match status" value="1"/>
</dbReference>